<organism evidence="5">
    <name type="scientific">Cryptomonas curvata</name>
    <dbReference type="NCBI Taxonomy" id="233186"/>
    <lineage>
        <taxon>Eukaryota</taxon>
        <taxon>Cryptophyceae</taxon>
        <taxon>Cryptomonadales</taxon>
        <taxon>Cryptomonadaceae</taxon>
        <taxon>Cryptomonas</taxon>
    </lineage>
</organism>
<keyword evidence="2" id="KW-0472">Membrane</keyword>
<keyword evidence="2" id="KW-0812">Transmembrane</keyword>
<keyword evidence="3" id="KW-0732">Signal</keyword>
<dbReference type="Pfam" id="PF25474">
    <property type="entry name" value="TPR_TmcB"/>
    <property type="match status" value="1"/>
</dbReference>
<sequence length="1036" mass="117012">MLLNLLLMRIFVRAHAVYQTSAHERLLEVLSNGAALDHEYVLYASQRSAGQKVTGSNMGKEDINTFQLLEFELKFNKVKKYHRDCILSLKMFWQVFHKHKKLFRSKKKYSETLVEKLGDILICLKNIERNTAAAHDGYRLLLDKFPRSVPLLYSFASFYDVVLNRPMEANQLRDRALMLDESPEDEDNESNLGQEHVAAFETAVGGMDEKMEGNPAKSTTSSSDGSVRSRMTRFFASWKDEIMGKELADLRRMHWGIFFATALIVACSTIGFSLTDSLLYESTAHANLDLIDRARPFRLDLIRSLFLARNLVMADIKNDTTILSTVKSQLNDISLEFSSAHLENFQLAPPSIIELYADEKWRIEVPTAGGWNTRLESLWHLGNEFSSQVTAASGMVLGDVSSYTNNLHGLDPSLRAIAFLNENCFQTVLPAFEQLGRAYVNEVIAFGALTHAMIWLSMSFNVTLIFLVSIYVLRSLSGVVQVLQHETVVVLLVLSTSRDSAFRIFNFYESAERALMEIEDGDAAKLMIEDAEYAVQEADTAPAAAHRDPLDQVEMHQHLENGESPRRQINGVTWHGDDVEDDESDVDIEAAVVFPSHSHNVEASHIRNLHQHSRDVNSANEIQQVKESEITCRPTSRQRLPAVVAAERISVPQRNLRPSSTFINRSHEANSKNTTTLQQEVKVSAEDNYIETKPRSQALARMRSAPKSIRRLKKLLSQQRPWYAQQVVHFITLMMMMMLCVLSIIYPVRNVDALVNVPAKENQAARRRYLHLACVHFARELALNDGFARLNSSELAAALRWSLDEFRLADEAIRIGGKHGVTTGDERGIASLEHNAFVYSSGCPWRANYSLGDPCSVSSMPEMKVHGLYGLLLTFADACENVLSKHLPESWGDPYRAPENASLAQARPLLDTDKFDSLILDPDLAFLIESFEGDLFLGLAENQNVVDLEHTIILFQLHDEGRMLYGIFIAQACFLFYFMIFRSTVLHSKKESVKTSNFIGQLPAFVLDAEEAEGMRSFFQNREYDSSYLDGVEGLY</sequence>
<dbReference type="InterPro" id="IPR057352">
    <property type="entry name" value="TPR_TmcB/C"/>
</dbReference>
<evidence type="ECO:0000256" key="3">
    <source>
        <dbReference type="SAM" id="SignalP"/>
    </source>
</evidence>
<evidence type="ECO:0000256" key="2">
    <source>
        <dbReference type="SAM" id="Phobius"/>
    </source>
</evidence>
<proteinExistence type="predicted"/>
<evidence type="ECO:0000256" key="1">
    <source>
        <dbReference type="SAM" id="MobiDB-lite"/>
    </source>
</evidence>
<name>A0A7S0MGU7_9CRYP</name>
<feature type="domain" description="TmcB/TmcC TPR repeats" evidence="4">
    <location>
        <begin position="55"/>
        <end position="183"/>
    </location>
</feature>
<feature type="signal peptide" evidence="3">
    <location>
        <begin position="1"/>
        <end position="16"/>
    </location>
</feature>
<keyword evidence="2" id="KW-1133">Transmembrane helix</keyword>
<feature type="chain" id="PRO_5030505825" description="TmcB/TmcC TPR repeats domain-containing protein" evidence="3">
    <location>
        <begin position="17"/>
        <end position="1036"/>
    </location>
</feature>
<evidence type="ECO:0000313" key="5">
    <source>
        <dbReference type="EMBL" id="CAD8641044.1"/>
    </source>
</evidence>
<feature type="region of interest" description="Disordered" evidence="1">
    <location>
        <begin position="560"/>
        <end position="580"/>
    </location>
</feature>
<protein>
    <recommendedName>
        <fullName evidence="4">TmcB/TmcC TPR repeats domain-containing protein</fullName>
    </recommendedName>
</protein>
<reference evidence="5" key="1">
    <citation type="submission" date="2021-01" db="EMBL/GenBank/DDBJ databases">
        <authorList>
            <person name="Corre E."/>
            <person name="Pelletier E."/>
            <person name="Niang G."/>
            <person name="Scheremetjew M."/>
            <person name="Finn R."/>
            <person name="Kale V."/>
            <person name="Holt S."/>
            <person name="Cochrane G."/>
            <person name="Meng A."/>
            <person name="Brown T."/>
            <person name="Cohen L."/>
        </authorList>
    </citation>
    <scope>NUCLEOTIDE SEQUENCE</scope>
    <source>
        <strain evidence="5">CCAP979/52</strain>
    </source>
</reference>
<gene>
    <name evidence="5" type="ORF">CCUR1050_LOCUS18728</name>
</gene>
<feature type="transmembrane region" description="Helical" evidence="2">
    <location>
        <begin position="963"/>
        <end position="981"/>
    </location>
</feature>
<accession>A0A7S0MGU7</accession>
<dbReference type="EMBL" id="HBEZ01033892">
    <property type="protein sequence ID" value="CAD8641044.1"/>
    <property type="molecule type" value="Transcribed_RNA"/>
</dbReference>
<evidence type="ECO:0000259" key="4">
    <source>
        <dbReference type="Pfam" id="PF25474"/>
    </source>
</evidence>
<feature type="transmembrane region" description="Helical" evidence="2">
    <location>
        <begin position="727"/>
        <end position="748"/>
    </location>
</feature>
<feature type="transmembrane region" description="Helical" evidence="2">
    <location>
        <begin position="452"/>
        <end position="473"/>
    </location>
</feature>
<dbReference type="AlphaFoldDB" id="A0A7S0MGU7"/>